<accession>A0ABW7HEK5</accession>
<organism evidence="1 2">
    <name type="scientific">Pelomonas candidula</name>
    <dbReference type="NCBI Taxonomy" id="3299025"/>
    <lineage>
        <taxon>Bacteria</taxon>
        <taxon>Pseudomonadati</taxon>
        <taxon>Pseudomonadota</taxon>
        <taxon>Betaproteobacteria</taxon>
        <taxon>Burkholderiales</taxon>
        <taxon>Sphaerotilaceae</taxon>
        <taxon>Roseateles</taxon>
    </lineage>
</organism>
<sequence>MSGLASIDIDLVPWESDWMSVLGDDSESQLCVGQTEAGFHSGLRLRRESGEFEVWWSEHAKPSIEEAQGNAYQRLLRQVSQPAREASPESVAPTCHQSTVRTREMNMSHIARTVAVLSGEDTNVGKSTIARHMLRPGLTAVHGSCEYLLVEKVDRDIAEGEDKRYRPEELKAISLKLAMCRAKKKGAVVVDVGGGQASAFLAEMKQAQGSEARIDAYIVPVVATMKIDKIIETIEELILIGVPADKLSVVINRAPVGKTVADLVGDGTFKPLADHAAEYGYRLISIALPNNPAVERVRHKVSLTLGALADGTADLNAEFERLVAEGKDDEAADVFDLEYDGGYAKSMRVHMDSCFSEIFGIPMVSGLEVSELDA</sequence>
<proteinExistence type="predicted"/>
<reference evidence="1 2" key="1">
    <citation type="submission" date="2024-08" db="EMBL/GenBank/DDBJ databases">
        <authorList>
            <person name="Lu H."/>
        </authorList>
    </citation>
    <scope>NUCLEOTIDE SEQUENCE [LARGE SCALE GENOMIC DNA]</scope>
    <source>
        <strain evidence="1 2">BYS78W</strain>
    </source>
</reference>
<evidence type="ECO:0000313" key="1">
    <source>
        <dbReference type="EMBL" id="MFG6488262.1"/>
    </source>
</evidence>
<dbReference type="Proteomes" id="UP001606134">
    <property type="component" value="Unassembled WGS sequence"/>
</dbReference>
<gene>
    <name evidence="1" type="ORF">ACG04R_16365</name>
</gene>
<protein>
    <submittedName>
        <fullName evidence="1">Uncharacterized protein</fullName>
    </submittedName>
</protein>
<dbReference type="EMBL" id="JBIGIC010000008">
    <property type="protein sequence ID" value="MFG6488262.1"/>
    <property type="molecule type" value="Genomic_DNA"/>
</dbReference>
<dbReference type="RefSeq" id="WP_394412806.1">
    <property type="nucleotide sequence ID" value="NZ_JBIGIC010000008.1"/>
</dbReference>
<keyword evidence="2" id="KW-1185">Reference proteome</keyword>
<comment type="caution">
    <text evidence="1">The sequence shown here is derived from an EMBL/GenBank/DDBJ whole genome shotgun (WGS) entry which is preliminary data.</text>
</comment>
<evidence type="ECO:0000313" key="2">
    <source>
        <dbReference type="Proteomes" id="UP001606134"/>
    </source>
</evidence>
<name>A0ABW7HEK5_9BURK</name>